<dbReference type="AlphaFoldDB" id="A0A6S7KIU0"/>
<protein>
    <submittedName>
        <fullName evidence="1">Uncharacterized protein</fullName>
    </submittedName>
</protein>
<keyword evidence="2" id="KW-1185">Reference proteome</keyword>
<accession>A0A6S7KIU0</accession>
<proteinExistence type="predicted"/>
<feature type="non-terminal residue" evidence="1">
    <location>
        <position position="1"/>
    </location>
</feature>
<name>A0A6S7KIU0_PARCT</name>
<sequence length="228" mass="24481">IYERLNLVPCGIEEVNRVDGFTTFLMVLKASDTPFLMDDEKKNKFSEMLIQPFSNPKVGGARWLRQDLGKALGRLRRDSSSVERRGVRGGLVVTSSYKPEVTSWFWTSPGNAIAGKPEKGRGGPSGVDANGFKRILACKSFKHSSVALCDALATLARNLCTEYVDPSSIEALVASRLIPLDKGGGGVRPIGVGEVIRRVIGKSVMKVVKPDVMSASGSLQLCAGQPSG</sequence>
<feature type="non-terminal residue" evidence="1">
    <location>
        <position position="228"/>
    </location>
</feature>
<dbReference type="OrthoDB" id="1632545at2759"/>
<reference evidence="1" key="1">
    <citation type="submission" date="2020-04" db="EMBL/GenBank/DDBJ databases">
        <authorList>
            <person name="Alioto T."/>
            <person name="Alioto T."/>
            <person name="Gomez Garrido J."/>
        </authorList>
    </citation>
    <scope>NUCLEOTIDE SEQUENCE</scope>
    <source>
        <strain evidence="1">A484AB</strain>
    </source>
</reference>
<evidence type="ECO:0000313" key="1">
    <source>
        <dbReference type="EMBL" id="CAB4044907.1"/>
    </source>
</evidence>
<organism evidence="1 2">
    <name type="scientific">Paramuricea clavata</name>
    <name type="common">Red gorgonian</name>
    <name type="synonym">Violescent sea-whip</name>
    <dbReference type="NCBI Taxonomy" id="317549"/>
    <lineage>
        <taxon>Eukaryota</taxon>
        <taxon>Metazoa</taxon>
        <taxon>Cnidaria</taxon>
        <taxon>Anthozoa</taxon>
        <taxon>Octocorallia</taxon>
        <taxon>Malacalcyonacea</taxon>
        <taxon>Plexauridae</taxon>
        <taxon>Paramuricea</taxon>
    </lineage>
</organism>
<evidence type="ECO:0000313" key="2">
    <source>
        <dbReference type="Proteomes" id="UP001152795"/>
    </source>
</evidence>
<dbReference type="EMBL" id="CACRXK020036791">
    <property type="protein sequence ID" value="CAB4044907.1"/>
    <property type="molecule type" value="Genomic_DNA"/>
</dbReference>
<gene>
    <name evidence="1" type="ORF">PACLA_8A080298</name>
</gene>
<dbReference type="Proteomes" id="UP001152795">
    <property type="component" value="Unassembled WGS sequence"/>
</dbReference>
<comment type="caution">
    <text evidence="1">The sequence shown here is derived from an EMBL/GenBank/DDBJ whole genome shotgun (WGS) entry which is preliminary data.</text>
</comment>